<keyword evidence="2 4" id="KW-0479">Metal-binding</keyword>
<dbReference type="RefSeq" id="XP_022764520.1">
    <property type="nucleotide sequence ID" value="XM_022908785.1"/>
</dbReference>
<evidence type="ECO:0000313" key="6">
    <source>
        <dbReference type="Proteomes" id="UP000515121"/>
    </source>
</evidence>
<dbReference type="KEGG" id="dzi:111309780"/>
<dbReference type="GeneID" id="111309780"/>
<evidence type="ECO:0000256" key="1">
    <source>
        <dbReference type="ARBA" id="ARBA00008056"/>
    </source>
</evidence>
<keyword evidence="3 4" id="KW-0408">Iron</keyword>
<feature type="domain" description="Fe2OG dioxygenase" evidence="5">
    <location>
        <begin position="214"/>
        <end position="314"/>
    </location>
</feature>
<reference evidence="7" key="1">
    <citation type="submission" date="2025-08" db="UniProtKB">
        <authorList>
            <consortium name="RefSeq"/>
        </authorList>
    </citation>
    <scope>IDENTIFICATION</scope>
    <source>
        <tissue evidence="7">Fruit stalk</tissue>
    </source>
</reference>
<gene>
    <name evidence="7" type="primary">LOC111309780</name>
</gene>
<dbReference type="GO" id="GO:0046872">
    <property type="term" value="F:metal ion binding"/>
    <property type="evidence" value="ECO:0007669"/>
    <property type="project" value="UniProtKB-KW"/>
</dbReference>
<evidence type="ECO:0000313" key="7">
    <source>
        <dbReference type="RefSeq" id="XP_022764520.1"/>
    </source>
</evidence>
<dbReference type="InterPro" id="IPR050295">
    <property type="entry name" value="Plant_2OG-oxidoreductases"/>
</dbReference>
<protein>
    <submittedName>
        <fullName evidence="7">Protein SRG1-like</fullName>
    </submittedName>
</protein>
<dbReference type="Pfam" id="PF03171">
    <property type="entry name" value="2OG-FeII_Oxy"/>
    <property type="match status" value="1"/>
</dbReference>
<dbReference type="GO" id="GO:0016491">
    <property type="term" value="F:oxidoreductase activity"/>
    <property type="evidence" value="ECO:0007669"/>
    <property type="project" value="UniProtKB-KW"/>
</dbReference>
<dbReference type="InterPro" id="IPR005123">
    <property type="entry name" value="Oxoglu/Fe-dep_dioxygenase_dom"/>
</dbReference>
<evidence type="ECO:0000256" key="2">
    <source>
        <dbReference type="ARBA" id="ARBA00022723"/>
    </source>
</evidence>
<evidence type="ECO:0000256" key="3">
    <source>
        <dbReference type="ARBA" id="ARBA00023004"/>
    </source>
</evidence>
<dbReference type="FunFam" id="2.60.120.330:FF:000079">
    <property type="entry name" value="Protein SRG1"/>
    <property type="match status" value="1"/>
</dbReference>
<comment type="similarity">
    <text evidence="1 4">Belongs to the iron/ascorbate-dependent oxidoreductase family.</text>
</comment>
<accession>A0A6P6AI01</accession>
<dbReference type="InterPro" id="IPR027443">
    <property type="entry name" value="IPNS-like_sf"/>
</dbReference>
<dbReference type="SUPFAM" id="SSF51197">
    <property type="entry name" value="Clavaminate synthase-like"/>
    <property type="match status" value="1"/>
</dbReference>
<name>A0A6P6AI01_DURZI</name>
<dbReference type="OrthoDB" id="288590at2759"/>
<organism evidence="6 7">
    <name type="scientific">Durio zibethinus</name>
    <name type="common">Durian</name>
    <dbReference type="NCBI Taxonomy" id="66656"/>
    <lineage>
        <taxon>Eukaryota</taxon>
        <taxon>Viridiplantae</taxon>
        <taxon>Streptophyta</taxon>
        <taxon>Embryophyta</taxon>
        <taxon>Tracheophyta</taxon>
        <taxon>Spermatophyta</taxon>
        <taxon>Magnoliopsida</taxon>
        <taxon>eudicotyledons</taxon>
        <taxon>Gunneridae</taxon>
        <taxon>Pentapetalae</taxon>
        <taxon>rosids</taxon>
        <taxon>malvids</taxon>
        <taxon>Malvales</taxon>
        <taxon>Malvaceae</taxon>
        <taxon>Helicteroideae</taxon>
        <taxon>Durio</taxon>
    </lineage>
</organism>
<evidence type="ECO:0000259" key="5">
    <source>
        <dbReference type="PROSITE" id="PS51471"/>
    </source>
</evidence>
<dbReference type="PROSITE" id="PS51471">
    <property type="entry name" value="FE2OG_OXY"/>
    <property type="match status" value="1"/>
</dbReference>
<dbReference type="Gene3D" id="2.60.120.330">
    <property type="entry name" value="B-lactam Antibiotic, Isopenicillin N Synthase, Chain"/>
    <property type="match status" value="1"/>
</dbReference>
<dbReference type="PANTHER" id="PTHR47991">
    <property type="entry name" value="OXOGLUTARATE/IRON-DEPENDENT DIOXYGENASE"/>
    <property type="match status" value="1"/>
</dbReference>
<evidence type="ECO:0000256" key="4">
    <source>
        <dbReference type="RuleBase" id="RU003682"/>
    </source>
</evidence>
<keyword evidence="4" id="KW-0560">Oxidoreductase</keyword>
<keyword evidence="6" id="KW-1185">Reference proteome</keyword>
<dbReference type="AlphaFoldDB" id="A0A6P6AI01"/>
<dbReference type="Pfam" id="PF14226">
    <property type="entry name" value="DIOX_N"/>
    <property type="match status" value="1"/>
</dbReference>
<dbReference type="Proteomes" id="UP000515121">
    <property type="component" value="Unplaced"/>
</dbReference>
<proteinExistence type="inferred from homology"/>
<sequence length="367" mass="42038">MELNVEKESVQRGERLGWGKSFLVPSVQEIVRNDSQSVPERYIQEQKDRPLISENLLASLEIPVIDFSLLAKGDEDEIQKLDLACKEWGFFQIINHGVREEVLNKMKASVAAFFELPLEEKNKYAKAANEIQGYGQNFVVSEDQKLDWSDMIYLITVPPENRNFKFWPLTLPGFKETVEAYSSEVQKVAEEMYGNLSLLMGIDRDGLKKLQGELKQGIRMNYYPVCSRPDLVLGISSHSDGSLFTLLLQDDDITGLQIKHKETWIGVKPIPNSLVVNIGDATEILSNGKYKSIEHRACTNEKKPRMSVATFVFPDDEVEIGPLESMMNGSYLPRLYRNIKYVDYIRQKFRRKMEGKAHTDFVKLESK</sequence>
<dbReference type="InterPro" id="IPR026992">
    <property type="entry name" value="DIOX_N"/>
</dbReference>
<dbReference type="InterPro" id="IPR044861">
    <property type="entry name" value="IPNS-like_FE2OG_OXY"/>
</dbReference>